<reference evidence="11 13" key="1">
    <citation type="journal article" date="2012" name="Nature">
        <title>Algal genomes reveal evolutionary mosaicism and the fate of nucleomorphs.</title>
        <authorList>
            <consortium name="DOE Joint Genome Institute"/>
            <person name="Curtis B.A."/>
            <person name="Tanifuji G."/>
            <person name="Burki F."/>
            <person name="Gruber A."/>
            <person name="Irimia M."/>
            <person name="Maruyama S."/>
            <person name="Arias M.C."/>
            <person name="Ball S.G."/>
            <person name="Gile G.H."/>
            <person name="Hirakawa Y."/>
            <person name="Hopkins J.F."/>
            <person name="Kuo A."/>
            <person name="Rensing S.A."/>
            <person name="Schmutz J."/>
            <person name="Symeonidi A."/>
            <person name="Elias M."/>
            <person name="Eveleigh R.J."/>
            <person name="Herman E.K."/>
            <person name="Klute M.J."/>
            <person name="Nakayama T."/>
            <person name="Obornik M."/>
            <person name="Reyes-Prieto A."/>
            <person name="Armbrust E.V."/>
            <person name="Aves S.J."/>
            <person name="Beiko R.G."/>
            <person name="Coutinho P."/>
            <person name="Dacks J.B."/>
            <person name="Durnford D.G."/>
            <person name="Fast N.M."/>
            <person name="Green B.R."/>
            <person name="Grisdale C.J."/>
            <person name="Hempel F."/>
            <person name="Henrissat B."/>
            <person name="Hoppner M.P."/>
            <person name="Ishida K."/>
            <person name="Kim E."/>
            <person name="Koreny L."/>
            <person name="Kroth P.G."/>
            <person name="Liu Y."/>
            <person name="Malik S.B."/>
            <person name="Maier U.G."/>
            <person name="McRose D."/>
            <person name="Mock T."/>
            <person name="Neilson J.A."/>
            <person name="Onodera N.T."/>
            <person name="Poole A.M."/>
            <person name="Pritham E.J."/>
            <person name="Richards T.A."/>
            <person name="Rocap G."/>
            <person name="Roy S.W."/>
            <person name="Sarai C."/>
            <person name="Schaack S."/>
            <person name="Shirato S."/>
            <person name="Slamovits C.H."/>
            <person name="Spencer D.F."/>
            <person name="Suzuki S."/>
            <person name="Worden A.Z."/>
            <person name="Zauner S."/>
            <person name="Barry K."/>
            <person name="Bell C."/>
            <person name="Bharti A.K."/>
            <person name="Crow J.A."/>
            <person name="Grimwood J."/>
            <person name="Kramer R."/>
            <person name="Lindquist E."/>
            <person name="Lucas S."/>
            <person name="Salamov A."/>
            <person name="McFadden G.I."/>
            <person name="Lane C.E."/>
            <person name="Keeling P.J."/>
            <person name="Gray M.W."/>
            <person name="Grigoriev I.V."/>
            <person name="Archibald J.M."/>
        </authorList>
    </citation>
    <scope>NUCLEOTIDE SEQUENCE</scope>
    <source>
        <strain evidence="11 13">CCMP2712</strain>
    </source>
</reference>
<dbReference type="EMBL" id="JH993247">
    <property type="protein sequence ID" value="EKX31689.1"/>
    <property type="molecule type" value="Genomic_DNA"/>
</dbReference>
<dbReference type="OrthoDB" id="10255969at2759"/>
<dbReference type="GeneID" id="17288418"/>
<dbReference type="CDD" id="cd03263">
    <property type="entry name" value="ABC_subfamily_A"/>
    <property type="match status" value="1"/>
</dbReference>
<keyword evidence="7 9" id="KW-1133">Transmembrane helix</keyword>
<dbReference type="GO" id="GO:0005524">
    <property type="term" value="F:ATP binding"/>
    <property type="evidence" value="ECO:0007669"/>
    <property type="project" value="UniProtKB-KW"/>
</dbReference>
<dbReference type="PaxDb" id="55529-EKX31689"/>
<evidence type="ECO:0000256" key="8">
    <source>
        <dbReference type="ARBA" id="ARBA00023136"/>
    </source>
</evidence>
<dbReference type="GO" id="GO:0005319">
    <property type="term" value="F:lipid transporter activity"/>
    <property type="evidence" value="ECO:0007669"/>
    <property type="project" value="TreeGrafter"/>
</dbReference>
<dbReference type="InterPro" id="IPR027417">
    <property type="entry name" value="P-loop_NTPase"/>
</dbReference>
<dbReference type="KEGG" id="gtt:GUITHDRAFT_82886"/>
<feature type="transmembrane region" description="Helical" evidence="9">
    <location>
        <begin position="302"/>
        <end position="324"/>
    </location>
</feature>
<evidence type="ECO:0000256" key="7">
    <source>
        <dbReference type="ARBA" id="ARBA00022989"/>
    </source>
</evidence>
<evidence type="ECO:0000256" key="5">
    <source>
        <dbReference type="ARBA" id="ARBA00022741"/>
    </source>
</evidence>
<evidence type="ECO:0000313" key="13">
    <source>
        <dbReference type="Proteomes" id="UP000011087"/>
    </source>
</evidence>
<dbReference type="GO" id="GO:0016887">
    <property type="term" value="F:ATP hydrolysis activity"/>
    <property type="evidence" value="ECO:0007669"/>
    <property type="project" value="InterPro"/>
</dbReference>
<feature type="transmembrane region" description="Helical" evidence="9">
    <location>
        <begin position="29"/>
        <end position="46"/>
    </location>
</feature>
<reference evidence="12" key="3">
    <citation type="submission" date="2016-03" db="UniProtKB">
        <authorList>
            <consortium name="EnsemblProtists"/>
        </authorList>
    </citation>
    <scope>IDENTIFICATION</scope>
</reference>
<evidence type="ECO:0000256" key="2">
    <source>
        <dbReference type="ARBA" id="ARBA00004229"/>
    </source>
</evidence>
<dbReference type="FunFam" id="3.40.50.300:FF:000665">
    <property type="entry name" value="ABC transporter A family member 2"/>
    <property type="match status" value="1"/>
</dbReference>
<dbReference type="PROSITE" id="PS50893">
    <property type="entry name" value="ABC_TRANSPORTER_2"/>
    <property type="match status" value="1"/>
</dbReference>
<sequence>MDGLVTIARQISALTYKNLVLAKRNYTSTFLRIFASLFFILLIYLCNEGIKARFSQESSVKDVPDPVPTEKHGIPDCIPKVEKGCVTFSYAPAPNNELSVYQLEGCLPCVPVSQLPDGQCDIDSNPASVFAVSLTRGTRYRVVRHAARCSECTRSVQLQNGTSADVVRGEWTSPYMEYTVPMQLVAHREIAKNVFLKDENFKVQIAIQEFAHPAFVVSTFEGQIAPLFLLACSMFPFVIQMNEIVAEKELKLRQVLSAMGLKDFSYWMSWHLFQSFMALLYSFLLVLFGMAFQFRLFLKNDFGILLITFWMFGQSMIGLAFLLGSFLRRAAQAVTVGFAVFLIAFIFYFVVVFGFPYGLGGDRAAEPLFSFFPPSLFVKNLADLGALTATDKDLGIRFSEAYSYCTINPNQCNPSYSVGTSWSWYIGLYVLYSLVGLYLENVLPDAMGVKKAPWYFLTPAYWGFTEAHIHDDPTFVIEESTDEDVLAEEASVKARANEEMKEEAAIEIRGLKQTFKRGGKPFHAVKAPWFAVAKNQLFALLGPNGAGKTTTINMLTGFLPPTAGNALVFGNTVAHPSGMNRVKRVIGICPQFDILWERLTAREHLIIFAIIKGIKPDSVYHEADKRIEEVRLNDAANQIAGSFSGGMKRRLSVAVSLIGNPSVVYLDEPTTGMDPINRRHVWDVIEAAKQDRCVVLTTHSMEEADILGDRIGIMAKGRLRCIGSSVRLKSRFGGGYRISVSCGDNMTKSLPHCIKIKEMFRKTFKVEVVEESKTYMHFNVPNTDDATLQSFFEQLESSRESLCIVDVQLSMSTLEDVFLNIAKQSEKEEALSMNRTANVTLKTGEVVGVLLGNEDELVSPAGVTFKVKWGTDEDGNL</sequence>
<keyword evidence="5" id="KW-0547">Nucleotide-binding</keyword>
<feature type="domain" description="ABC transporter" evidence="10">
    <location>
        <begin position="506"/>
        <end position="741"/>
    </location>
</feature>
<dbReference type="EnsemblProtists" id="EKX31689">
    <property type="protein sequence ID" value="EKX31689"/>
    <property type="gene ID" value="GUITHDRAFT_82886"/>
</dbReference>
<dbReference type="Gene3D" id="3.40.50.300">
    <property type="entry name" value="P-loop containing nucleotide triphosphate hydrolases"/>
    <property type="match status" value="1"/>
</dbReference>
<dbReference type="OMA" id="RTIWSLF"/>
<dbReference type="InterPro" id="IPR003593">
    <property type="entry name" value="AAA+_ATPase"/>
</dbReference>
<evidence type="ECO:0000259" key="10">
    <source>
        <dbReference type="PROSITE" id="PS50893"/>
    </source>
</evidence>
<keyword evidence="6" id="KW-0067">ATP-binding</keyword>
<dbReference type="GO" id="GO:0009507">
    <property type="term" value="C:chloroplast"/>
    <property type="evidence" value="ECO:0007669"/>
    <property type="project" value="UniProtKB-SubCell"/>
</dbReference>
<comment type="subcellular location">
    <subcellularLocation>
        <location evidence="1">Membrane</location>
        <topology evidence="1">Multi-pass membrane protein</topology>
    </subcellularLocation>
    <subcellularLocation>
        <location evidence="2">Plastid</location>
        <location evidence="2">Chloroplast</location>
    </subcellularLocation>
</comment>
<protein>
    <recommendedName>
        <fullName evidence="10">ABC transporter domain-containing protein</fullName>
    </recommendedName>
</protein>
<dbReference type="RefSeq" id="XP_005818669.1">
    <property type="nucleotide sequence ID" value="XM_005818612.1"/>
</dbReference>
<feature type="transmembrane region" description="Helical" evidence="9">
    <location>
        <begin position="336"/>
        <end position="359"/>
    </location>
</feature>
<dbReference type="GO" id="GO:0016020">
    <property type="term" value="C:membrane"/>
    <property type="evidence" value="ECO:0007669"/>
    <property type="project" value="UniProtKB-SubCell"/>
</dbReference>
<evidence type="ECO:0000313" key="12">
    <source>
        <dbReference type="EnsemblProtists" id="EKX31689"/>
    </source>
</evidence>
<dbReference type="Pfam" id="PF00005">
    <property type="entry name" value="ABC_tran"/>
    <property type="match status" value="1"/>
</dbReference>
<evidence type="ECO:0000256" key="6">
    <source>
        <dbReference type="ARBA" id="ARBA00022840"/>
    </source>
</evidence>
<dbReference type="InterPro" id="IPR013525">
    <property type="entry name" value="ABC2_TM"/>
</dbReference>
<keyword evidence="8 9" id="KW-0472">Membrane</keyword>
<feature type="transmembrane region" description="Helical" evidence="9">
    <location>
        <begin position="276"/>
        <end position="296"/>
    </location>
</feature>
<dbReference type="InterPro" id="IPR003439">
    <property type="entry name" value="ABC_transporter-like_ATP-bd"/>
</dbReference>
<evidence type="ECO:0000256" key="4">
    <source>
        <dbReference type="ARBA" id="ARBA00022692"/>
    </source>
</evidence>
<dbReference type="eggNOG" id="KOG0059">
    <property type="taxonomic scope" value="Eukaryota"/>
</dbReference>
<organism evidence="11">
    <name type="scientific">Guillardia theta (strain CCMP2712)</name>
    <name type="common">Cryptophyte</name>
    <dbReference type="NCBI Taxonomy" id="905079"/>
    <lineage>
        <taxon>Eukaryota</taxon>
        <taxon>Cryptophyceae</taxon>
        <taxon>Pyrenomonadales</taxon>
        <taxon>Geminigeraceae</taxon>
        <taxon>Guillardia</taxon>
    </lineage>
</organism>
<evidence type="ECO:0000256" key="1">
    <source>
        <dbReference type="ARBA" id="ARBA00004141"/>
    </source>
</evidence>
<dbReference type="SUPFAM" id="SSF52540">
    <property type="entry name" value="P-loop containing nucleoside triphosphate hydrolases"/>
    <property type="match status" value="1"/>
</dbReference>
<dbReference type="InterPro" id="IPR017871">
    <property type="entry name" value="ABC_transporter-like_CS"/>
</dbReference>
<proteinExistence type="predicted"/>
<dbReference type="AlphaFoldDB" id="L1I736"/>
<dbReference type="SMART" id="SM00382">
    <property type="entry name" value="AAA"/>
    <property type="match status" value="1"/>
</dbReference>
<dbReference type="InterPro" id="IPR026082">
    <property type="entry name" value="ABCA"/>
</dbReference>
<gene>
    <name evidence="11" type="ORF">GUITHDRAFT_82886</name>
</gene>
<keyword evidence="3" id="KW-0813">Transport</keyword>
<dbReference type="STRING" id="905079.L1I736"/>
<dbReference type="PANTHER" id="PTHR19229">
    <property type="entry name" value="ATP-BINDING CASSETTE TRANSPORTER SUBFAMILY A ABCA"/>
    <property type="match status" value="1"/>
</dbReference>
<keyword evidence="13" id="KW-1185">Reference proteome</keyword>
<evidence type="ECO:0000256" key="9">
    <source>
        <dbReference type="SAM" id="Phobius"/>
    </source>
</evidence>
<feature type="non-terminal residue" evidence="11">
    <location>
        <position position="1"/>
    </location>
</feature>
<dbReference type="GO" id="GO:0140359">
    <property type="term" value="F:ABC-type transporter activity"/>
    <property type="evidence" value="ECO:0007669"/>
    <property type="project" value="InterPro"/>
</dbReference>
<dbReference type="PANTHER" id="PTHR19229:SF205">
    <property type="entry name" value="ABC TRANSPORTER A FAMILY MEMBER 1-RELATED"/>
    <property type="match status" value="1"/>
</dbReference>
<reference evidence="13" key="2">
    <citation type="submission" date="2012-11" db="EMBL/GenBank/DDBJ databases">
        <authorList>
            <person name="Kuo A."/>
            <person name="Curtis B.A."/>
            <person name="Tanifuji G."/>
            <person name="Burki F."/>
            <person name="Gruber A."/>
            <person name="Irimia M."/>
            <person name="Maruyama S."/>
            <person name="Arias M.C."/>
            <person name="Ball S.G."/>
            <person name="Gile G.H."/>
            <person name="Hirakawa Y."/>
            <person name="Hopkins J.F."/>
            <person name="Rensing S.A."/>
            <person name="Schmutz J."/>
            <person name="Symeonidi A."/>
            <person name="Elias M."/>
            <person name="Eveleigh R.J."/>
            <person name="Herman E.K."/>
            <person name="Klute M.J."/>
            <person name="Nakayama T."/>
            <person name="Obornik M."/>
            <person name="Reyes-Prieto A."/>
            <person name="Armbrust E.V."/>
            <person name="Aves S.J."/>
            <person name="Beiko R.G."/>
            <person name="Coutinho P."/>
            <person name="Dacks J.B."/>
            <person name="Durnford D.G."/>
            <person name="Fast N.M."/>
            <person name="Green B.R."/>
            <person name="Grisdale C."/>
            <person name="Hempe F."/>
            <person name="Henrissat B."/>
            <person name="Hoppner M.P."/>
            <person name="Ishida K.-I."/>
            <person name="Kim E."/>
            <person name="Koreny L."/>
            <person name="Kroth P.G."/>
            <person name="Liu Y."/>
            <person name="Malik S.-B."/>
            <person name="Maier U.G."/>
            <person name="McRose D."/>
            <person name="Mock T."/>
            <person name="Neilson J.A."/>
            <person name="Onodera N.T."/>
            <person name="Poole A.M."/>
            <person name="Pritham E.J."/>
            <person name="Richards T.A."/>
            <person name="Rocap G."/>
            <person name="Roy S.W."/>
            <person name="Sarai C."/>
            <person name="Schaack S."/>
            <person name="Shirato S."/>
            <person name="Slamovits C.H."/>
            <person name="Spencer D.F."/>
            <person name="Suzuki S."/>
            <person name="Worden A.Z."/>
            <person name="Zauner S."/>
            <person name="Barry K."/>
            <person name="Bell C."/>
            <person name="Bharti A.K."/>
            <person name="Crow J.A."/>
            <person name="Grimwood J."/>
            <person name="Kramer R."/>
            <person name="Lindquist E."/>
            <person name="Lucas S."/>
            <person name="Salamov A."/>
            <person name="McFadden G.I."/>
            <person name="Lane C.E."/>
            <person name="Keeling P.J."/>
            <person name="Gray M.W."/>
            <person name="Grigoriev I.V."/>
            <person name="Archibald J.M."/>
        </authorList>
    </citation>
    <scope>NUCLEOTIDE SEQUENCE</scope>
    <source>
        <strain evidence="13">CCMP2712</strain>
    </source>
</reference>
<dbReference type="Pfam" id="PF12698">
    <property type="entry name" value="ABC2_membrane_3"/>
    <property type="match status" value="1"/>
</dbReference>
<name>L1I736_GUITC</name>
<dbReference type="PROSITE" id="PS00211">
    <property type="entry name" value="ABC_TRANSPORTER_1"/>
    <property type="match status" value="1"/>
</dbReference>
<dbReference type="HOGENOM" id="CLU_000604_19_5_1"/>
<dbReference type="Proteomes" id="UP000011087">
    <property type="component" value="Unassembled WGS sequence"/>
</dbReference>
<keyword evidence="4 9" id="KW-0812">Transmembrane</keyword>
<evidence type="ECO:0000313" key="11">
    <source>
        <dbReference type="EMBL" id="EKX31689.1"/>
    </source>
</evidence>
<accession>L1I736</accession>
<evidence type="ECO:0000256" key="3">
    <source>
        <dbReference type="ARBA" id="ARBA00022448"/>
    </source>
</evidence>